<comment type="caution">
    <text evidence="24">The sequence shown here is derived from an EMBL/GenBank/DDBJ whole genome shotgun (WGS) entry which is preliminary data.</text>
</comment>
<evidence type="ECO:0000259" key="23">
    <source>
        <dbReference type="PROSITE" id="PS51677"/>
    </source>
</evidence>
<evidence type="ECO:0000256" key="7">
    <source>
        <dbReference type="ARBA" id="ARBA00022525"/>
    </source>
</evidence>
<dbReference type="PANTHER" id="PTHR10587">
    <property type="entry name" value="GLYCOSYL TRANSFERASE-RELATED"/>
    <property type="match status" value="1"/>
</dbReference>
<evidence type="ECO:0000256" key="3">
    <source>
        <dbReference type="ARBA" id="ARBA00004609"/>
    </source>
</evidence>
<protein>
    <recommendedName>
        <fullName evidence="20">chitin deacetylase</fullName>
        <ecNumber evidence="20">3.5.1.41</ecNumber>
    </recommendedName>
</protein>
<dbReference type="PROSITE" id="PS51677">
    <property type="entry name" value="NODB"/>
    <property type="match status" value="1"/>
</dbReference>
<dbReference type="EC" id="3.5.1.41" evidence="20"/>
<dbReference type="GO" id="GO:0009272">
    <property type="term" value="P:fungal-type cell wall biogenesis"/>
    <property type="evidence" value="ECO:0007669"/>
    <property type="project" value="UniProtKB-ARBA"/>
</dbReference>
<dbReference type="GO" id="GO:0098552">
    <property type="term" value="C:side of membrane"/>
    <property type="evidence" value="ECO:0007669"/>
    <property type="project" value="UniProtKB-KW"/>
</dbReference>
<dbReference type="FunFam" id="3.20.20.370:FF:000004">
    <property type="entry name" value="Related to Chitin deacetylase"/>
    <property type="match status" value="1"/>
</dbReference>
<dbReference type="SUPFAM" id="SSF88713">
    <property type="entry name" value="Glycoside hydrolase/deacetylase"/>
    <property type="match status" value="1"/>
</dbReference>
<dbReference type="InterPro" id="IPR050248">
    <property type="entry name" value="Polysacc_deacetylase_ArnD"/>
</dbReference>
<feature type="domain" description="NodB homology" evidence="23">
    <location>
        <begin position="181"/>
        <end position="374"/>
    </location>
</feature>
<dbReference type="OrthoDB" id="407355at2759"/>
<dbReference type="Pfam" id="PF01522">
    <property type="entry name" value="Polysacc_deac_1"/>
    <property type="match status" value="1"/>
</dbReference>
<organism evidence="24 25">
    <name type="scientific">Umbelopsis vinacea</name>
    <dbReference type="NCBI Taxonomy" id="44442"/>
    <lineage>
        <taxon>Eukaryota</taxon>
        <taxon>Fungi</taxon>
        <taxon>Fungi incertae sedis</taxon>
        <taxon>Mucoromycota</taxon>
        <taxon>Mucoromycotina</taxon>
        <taxon>Umbelopsidomycetes</taxon>
        <taxon>Umbelopsidales</taxon>
        <taxon>Umbelopsidaceae</taxon>
        <taxon>Umbelopsis</taxon>
    </lineage>
</organism>
<keyword evidence="15" id="KW-0119">Carbohydrate metabolism</keyword>
<dbReference type="InterPro" id="IPR002509">
    <property type="entry name" value="NODB_dom"/>
</dbReference>
<evidence type="ECO:0000256" key="10">
    <source>
        <dbReference type="ARBA" id="ARBA00022729"/>
    </source>
</evidence>
<evidence type="ECO:0000256" key="14">
    <source>
        <dbReference type="ARBA" id="ARBA00023180"/>
    </source>
</evidence>
<sequence length="448" mass="47343">MHWKSFVALTTLAAAVQAAEKKAVSASAKSSTTAAPKSTAAAPAASSSAAAAPASPLSGGTNPLAITIPSIPQTTSYDVNTECQAYSVPGLTIDPKQWPTIWDTATSNGMNTSAEFTSLYNSIDWTKKPSAAVRKATAAGGLDFTGYNAQTDPDCWWSSSLCTIPKGAGINADIYRCEEPETWGLTYDDGPNCSHNAFYDFLQAQNLKASMFYIGSNVLDWPYGAMRGLKDGHHIADHTWSHQLMTTLNDQEVLAELYYTQKAIKFVTGVTPKYWRPAFGDVDDRVRWIATQLNLTAVIWDLDTDDWAAGSSVPQATVEQTYLDFIAMGTNGTYATKGNIVLTHEIDNTTMALAVKYLPQIKAAYKNVLDVATCNNITNPYMEDSVTMTPFGNATTTNTTTSAGASGSGVAPAASGSAAPATSAKSGASALTAPASLLALVALAVFAQ</sequence>
<keyword evidence="9" id="KW-0479">Metal-binding</keyword>
<dbReference type="Proteomes" id="UP000612746">
    <property type="component" value="Unassembled WGS sequence"/>
</dbReference>
<keyword evidence="17" id="KW-0449">Lipoprotein</keyword>
<evidence type="ECO:0000256" key="18">
    <source>
        <dbReference type="ARBA" id="ARBA00023316"/>
    </source>
</evidence>
<keyword evidence="11" id="KW-0378">Hydrolase</keyword>
<dbReference type="GO" id="GO:0004099">
    <property type="term" value="F:chitin deacetylase activity"/>
    <property type="evidence" value="ECO:0007669"/>
    <property type="project" value="UniProtKB-EC"/>
</dbReference>
<evidence type="ECO:0000256" key="16">
    <source>
        <dbReference type="ARBA" id="ARBA00023285"/>
    </source>
</evidence>
<evidence type="ECO:0000256" key="1">
    <source>
        <dbReference type="ARBA" id="ARBA00001941"/>
    </source>
</evidence>
<evidence type="ECO:0000256" key="12">
    <source>
        <dbReference type="ARBA" id="ARBA00023024"/>
    </source>
</evidence>
<comment type="similarity">
    <text evidence="4">Belongs to the polysaccharide deacetylase family.</text>
</comment>
<dbReference type="GO" id="GO:0071555">
    <property type="term" value="P:cell wall organization"/>
    <property type="evidence" value="ECO:0007669"/>
    <property type="project" value="UniProtKB-KW"/>
</dbReference>
<evidence type="ECO:0000313" key="25">
    <source>
        <dbReference type="Proteomes" id="UP000612746"/>
    </source>
</evidence>
<keyword evidence="10 22" id="KW-0732">Signal</keyword>
<evidence type="ECO:0000256" key="20">
    <source>
        <dbReference type="ARBA" id="ARBA00024056"/>
    </source>
</evidence>
<dbReference type="CDD" id="cd10952">
    <property type="entry name" value="CE4_MrCDA_like"/>
    <property type="match status" value="1"/>
</dbReference>
<accession>A0A8H7UCT5</accession>
<evidence type="ECO:0000256" key="5">
    <source>
        <dbReference type="ARBA" id="ARBA00022475"/>
    </source>
</evidence>
<comment type="cofactor">
    <cofactor evidence="1">
        <name>Co(2+)</name>
        <dbReference type="ChEBI" id="CHEBI:48828"/>
    </cofactor>
</comment>
<keyword evidence="25" id="KW-1185">Reference proteome</keyword>
<evidence type="ECO:0000256" key="21">
    <source>
        <dbReference type="ARBA" id="ARBA00048494"/>
    </source>
</evidence>
<evidence type="ECO:0000256" key="2">
    <source>
        <dbReference type="ARBA" id="ARBA00004191"/>
    </source>
</evidence>
<keyword evidence="12" id="KW-0146">Chitin degradation</keyword>
<evidence type="ECO:0000256" key="9">
    <source>
        <dbReference type="ARBA" id="ARBA00022723"/>
    </source>
</evidence>
<dbReference type="GO" id="GO:0000272">
    <property type="term" value="P:polysaccharide catabolic process"/>
    <property type="evidence" value="ECO:0007669"/>
    <property type="project" value="UniProtKB-KW"/>
</dbReference>
<evidence type="ECO:0000256" key="22">
    <source>
        <dbReference type="SAM" id="SignalP"/>
    </source>
</evidence>
<dbReference type="GO" id="GO:0046872">
    <property type="term" value="F:metal ion binding"/>
    <property type="evidence" value="ECO:0007669"/>
    <property type="project" value="UniProtKB-KW"/>
</dbReference>
<evidence type="ECO:0000256" key="15">
    <source>
        <dbReference type="ARBA" id="ARBA00023277"/>
    </source>
</evidence>
<name>A0A8H7UCT5_9FUNG</name>
<comment type="catalytic activity">
    <reaction evidence="21">
        <text>[(1-&gt;4)-N-acetyl-beta-D-glucosaminyl](n) + n H2O = chitosan + n acetate</text>
        <dbReference type="Rhea" id="RHEA:10464"/>
        <dbReference type="Rhea" id="RHEA-COMP:9593"/>
        <dbReference type="Rhea" id="RHEA-COMP:9597"/>
        <dbReference type="ChEBI" id="CHEBI:15377"/>
        <dbReference type="ChEBI" id="CHEBI:17029"/>
        <dbReference type="ChEBI" id="CHEBI:30089"/>
        <dbReference type="ChEBI" id="CHEBI:57704"/>
        <dbReference type="EC" id="3.5.1.41"/>
    </reaction>
    <physiologicalReaction direction="left-to-right" evidence="21">
        <dbReference type="Rhea" id="RHEA:10465"/>
    </physiologicalReaction>
</comment>
<dbReference type="Gene3D" id="3.20.20.370">
    <property type="entry name" value="Glycoside hydrolase/deacetylase"/>
    <property type="match status" value="1"/>
</dbReference>
<keyword evidence="6" id="KW-0134">Cell wall</keyword>
<evidence type="ECO:0000256" key="17">
    <source>
        <dbReference type="ARBA" id="ARBA00023288"/>
    </source>
</evidence>
<keyword evidence="5" id="KW-1003">Cell membrane</keyword>
<keyword evidence="13" id="KW-0472">Membrane</keyword>
<evidence type="ECO:0000256" key="4">
    <source>
        <dbReference type="ARBA" id="ARBA00010973"/>
    </source>
</evidence>
<keyword evidence="16" id="KW-0170">Cobalt</keyword>
<evidence type="ECO:0000256" key="8">
    <source>
        <dbReference type="ARBA" id="ARBA00022622"/>
    </source>
</evidence>
<gene>
    <name evidence="24" type="ORF">INT44_007666</name>
</gene>
<evidence type="ECO:0000256" key="13">
    <source>
        <dbReference type="ARBA" id="ARBA00023136"/>
    </source>
</evidence>
<keyword evidence="18" id="KW-0961">Cell wall biogenesis/degradation</keyword>
<comment type="subcellular location">
    <subcellularLocation>
        <location evidence="3">Cell membrane</location>
        <topology evidence="3">Lipid-anchor</topology>
        <topology evidence="3">GPI-anchor</topology>
    </subcellularLocation>
    <subcellularLocation>
        <location evidence="2">Secreted</location>
        <location evidence="2">Cell wall</location>
    </subcellularLocation>
</comment>
<keyword evidence="7" id="KW-0964">Secreted</keyword>
<dbReference type="PANTHER" id="PTHR10587:SF98">
    <property type="entry name" value="CHITIN DEACETYLASE"/>
    <property type="match status" value="1"/>
</dbReference>
<dbReference type="EMBL" id="JAEPRA010000015">
    <property type="protein sequence ID" value="KAG2175178.1"/>
    <property type="molecule type" value="Genomic_DNA"/>
</dbReference>
<evidence type="ECO:0000256" key="6">
    <source>
        <dbReference type="ARBA" id="ARBA00022512"/>
    </source>
</evidence>
<dbReference type="AlphaFoldDB" id="A0A8H7UCT5"/>
<evidence type="ECO:0000256" key="19">
    <source>
        <dbReference type="ARBA" id="ARBA00023326"/>
    </source>
</evidence>
<reference evidence="24" key="1">
    <citation type="submission" date="2020-12" db="EMBL/GenBank/DDBJ databases">
        <title>Metabolic potential, ecology and presence of endohyphal bacteria is reflected in genomic diversity of Mucoromycotina.</title>
        <authorList>
            <person name="Muszewska A."/>
            <person name="Okrasinska A."/>
            <person name="Steczkiewicz K."/>
            <person name="Drgas O."/>
            <person name="Orlowska M."/>
            <person name="Perlinska-Lenart U."/>
            <person name="Aleksandrzak-Piekarczyk T."/>
            <person name="Szatraj K."/>
            <person name="Zielenkiewicz U."/>
            <person name="Pilsyk S."/>
            <person name="Malc E."/>
            <person name="Mieczkowski P."/>
            <person name="Kruszewska J.S."/>
            <person name="Biernat P."/>
            <person name="Pawlowska J."/>
        </authorList>
    </citation>
    <scope>NUCLEOTIDE SEQUENCE</scope>
    <source>
        <strain evidence="24">WA0000051536</strain>
    </source>
</reference>
<keyword evidence="8" id="KW-0336">GPI-anchor</keyword>
<keyword evidence="19" id="KW-0624">Polysaccharide degradation</keyword>
<proteinExistence type="inferred from homology"/>
<dbReference type="InterPro" id="IPR011330">
    <property type="entry name" value="Glyco_hydro/deAcase_b/a-brl"/>
</dbReference>
<dbReference type="GO" id="GO:0005886">
    <property type="term" value="C:plasma membrane"/>
    <property type="evidence" value="ECO:0007669"/>
    <property type="project" value="UniProtKB-SubCell"/>
</dbReference>
<evidence type="ECO:0000313" key="24">
    <source>
        <dbReference type="EMBL" id="KAG2175178.1"/>
    </source>
</evidence>
<keyword evidence="14" id="KW-0325">Glycoprotein</keyword>
<feature type="chain" id="PRO_5034197983" description="chitin deacetylase" evidence="22">
    <location>
        <begin position="19"/>
        <end position="448"/>
    </location>
</feature>
<feature type="signal peptide" evidence="22">
    <location>
        <begin position="1"/>
        <end position="18"/>
    </location>
</feature>
<dbReference type="GO" id="GO:0006032">
    <property type="term" value="P:chitin catabolic process"/>
    <property type="evidence" value="ECO:0007669"/>
    <property type="project" value="UniProtKB-KW"/>
</dbReference>
<evidence type="ECO:0000256" key="11">
    <source>
        <dbReference type="ARBA" id="ARBA00022801"/>
    </source>
</evidence>